<evidence type="ECO:0000313" key="2">
    <source>
        <dbReference type="Proteomes" id="UP000814033"/>
    </source>
</evidence>
<dbReference type="EMBL" id="MU276743">
    <property type="protein sequence ID" value="KAI0037736.1"/>
    <property type="molecule type" value="Genomic_DNA"/>
</dbReference>
<organism evidence="1 2">
    <name type="scientific">Auriscalpium vulgare</name>
    <dbReference type="NCBI Taxonomy" id="40419"/>
    <lineage>
        <taxon>Eukaryota</taxon>
        <taxon>Fungi</taxon>
        <taxon>Dikarya</taxon>
        <taxon>Basidiomycota</taxon>
        <taxon>Agaricomycotina</taxon>
        <taxon>Agaricomycetes</taxon>
        <taxon>Russulales</taxon>
        <taxon>Auriscalpiaceae</taxon>
        <taxon>Auriscalpium</taxon>
    </lineage>
</organism>
<proteinExistence type="predicted"/>
<reference evidence="1" key="2">
    <citation type="journal article" date="2022" name="New Phytol.">
        <title>Evolutionary transition to the ectomycorrhizal habit in the genomes of a hyperdiverse lineage of mushroom-forming fungi.</title>
        <authorList>
            <person name="Looney B."/>
            <person name="Miyauchi S."/>
            <person name="Morin E."/>
            <person name="Drula E."/>
            <person name="Courty P.E."/>
            <person name="Kohler A."/>
            <person name="Kuo A."/>
            <person name="LaButti K."/>
            <person name="Pangilinan J."/>
            <person name="Lipzen A."/>
            <person name="Riley R."/>
            <person name="Andreopoulos W."/>
            <person name="He G."/>
            <person name="Johnson J."/>
            <person name="Nolan M."/>
            <person name="Tritt A."/>
            <person name="Barry K.W."/>
            <person name="Grigoriev I.V."/>
            <person name="Nagy L.G."/>
            <person name="Hibbett D."/>
            <person name="Henrissat B."/>
            <person name="Matheny P.B."/>
            <person name="Labbe J."/>
            <person name="Martin F.M."/>
        </authorList>
    </citation>
    <scope>NUCLEOTIDE SEQUENCE</scope>
    <source>
        <strain evidence="1">FP105234-sp</strain>
    </source>
</reference>
<sequence>MVLKYQTKLVLPGHQADITALAFSPDGKRFSSAGSDGLVFVWSLSSGDLLLQFTSPNPVHSLIWPWSDPDILLLGCDGGVLNSVTLYPDIMKACSFPAHELNSSIRHLSACQGNRQFIASGANHEVKIWKRNVDHGTESWQMLTPLPKPDVSEAAGLPLVTGLQWLVEPSSDKEGKLVVSYLSHGIACWDLASLLMVWRVQHDACGSLALSPDRSVFAVYHPSRSYDLFKVASRQKEKLRQLLADGDAAGHYLPACFIHDGTFLVGGGVAGKVRIWGVETGTRHQVLRHPGNCIVKAISGFYDFDTDTFLIITGTSQGTESRIYVWDTVEMDAEMDAPVQSSAQRDSVHIELGTTGIMLGGWFFGFGIGMFVLGLAVIVAMTF</sequence>
<keyword evidence="2" id="KW-1185">Reference proteome</keyword>
<protein>
    <submittedName>
        <fullName evidence="1">WD40 repeat-like protein</fullName>
    </submittedName>
</protein>
<gene>
    <name evidence="1" type="ORF">FA95DRAFT_1568069</name>
</gene>
<accession>A0ACB8R0T0</accession>
<evidence type="ECO:0000313" key="1">
    <source>
        <dbReference type="EMBL" id="KAI0037736.1"/>
    </source>
</evidence>
<dbReference type="Proteomes" id="UP000814033">
    <property type="component" value="Unassembled WGS sequence"/>
</dbReference>
<reference evidence="1" key="1">
    <citation type="submission" date="2021-02" db="EMBL/GenBank/DDBJ databases">
        <authorList>
            <consortium name="DOE Joint Genome Institute"/>
            <person name="Ahrendt S."/>
            <person name="Looney B.P."/>
            <person name="Miyauchi S."/>
            <person name="Morin E."/>
            <person name="Drula E."/>
            <person name="Courty P.E."/>
            <person name="Chicoki N."/>
            <person name="Fauchery L."/>
            <person name="Kohler A."/>
            <person name="Kuo A."/>
            <person name="Labutti K."/>
            <person name="Pangilinan J."/>
            <person name="Lipzen A."/>
            <person name="Riley R."/>
            <person name="Andreopoulos W."/>
            <person name="He G."/>
            <person name="Johnson J."/>
            <person name="Barry K.W."/>
            <person name="Grigoriev I.V."/>
            <person name="Nagy L."/>
            <person name="Hibbett D."/>
            <person name="Henrissat B."/>
            <person name="Matheny P.B."/>
            <person name="Labbe J."/>
            <person name="Martin F."/>
        </authorList>
    </citation>
    <scope>NUCLEOTIDE SEQUENCE</scope>
    <source>
        <strain evidence="1">FP105234-sp</strain>
    </source>
</reference>
<name>A0ACB8R0T0_9AGAM</name>
<comment type="caution">
    <text evidence="1">The sequence shown here is derived from an EMBL/GenBank/DDBJ whole genome shotgun (WGS) entry which is preliminary data.</text>
</comment>